<comment type="caution">
    <text evidence="1">The sequence shown here is derived from an EMBL/GenBank/DDBJ whole genome shotgun (WGS) entry which is preliminary data.</text>
</comment>
<dbReference type="InterPro" id="IPR025935">
    <property type="entry name" value="AbiH"/>
</dbReference>
<reference evidence="1 2" key="1">
    <citation type="submission" date="2020-12" db="EMBL/GenBank/DDBJ databases">
        <title>Olleya sediminilitoris sp. nov., isolated from a tidal flat.</title>
        <authorList>
            <person name="Park S."/>
            <person name="Yoon J.-H."/>
        </authorList>
    </citation>
    <scope>NUCLEOTIDE SEQUENCE [LARGE SCALE GENOMIC DNA]</scope>
    <source>
        <strain evidence="1 2">YSTF-M6</strain>
    </source>
</reference>
<gene>
    <name evidence="1" type="ORF">JAO71_13920</name>
</gene>
<evidence type="ECO:0000313" key="2">
    <source>
        <dbReference type="Proteomes" id="UP000605013"/>
    </source>
</evidence>
<keyword evidence="2" id="KW-1185">Reference proteome</keyword>
<dbReference type="Proteomes" id="UP000605013">
    <property type="component" value="Unassembled WGS sequence"/>
</dbReference>
<evidence type="ECO:0008006" key="3">
    <source>
        <dbReference type="Google" id="ProtNLM"/>
    </source>
</evidence>
<accession>A0ABS1WP59</accession>
<organism evidence="1 2">
    <name type="scientific">Olleya sediminilitoris</name>
    <dbReference type="NCBI Taxonomy" id="2795739"/>
    <lineage>
        <taxon>Bacteria</taxon>
        <taxon>Pseudomonadati</taxon>
        <taxon>Bacteroidota</taxon>
        <taxon>Flavobacteriia</taxon>
        <taxon>Flavobacteriales</taxon>
        <taxon>Flavobacteriaceae</taxon>
    </lineage>
</organism>
<proteinExistence type="predicted"/>
<dbReference type="Pfam" id="PF14253">
    <property type="entry name" value="AbiH"/>
    <property type="match status" value="1"/>
</dbReference>
<dbReference type="RefSeq" id="WP_203001411.1">
    <property type="nucleotide sequence ID" value="NZ_JAEMEF010000015.1"/>
</dbReference>
<sequence length="383" mass="45793">MRESKLEFQPKKKVVNKLVLVGNGFDLSLGLKTRYEDFLLWYFKSFIIKSLKKRGNLRNKKGDLLFSFNDDELFTFYNKRNYSFEDKNILSFTHDMDSYQKIKDYILSGPHKFNYEFKSKLLEKIFKDSIDSWVDIENAYFELLKDCLKGKTNIKILNKELNQLEKLLHQYLNQLDYTKSLDFELSKKYINQLTSNIRETDIIDKLRKGQNIKTDVIFFLNFNYTKTVDNVINASKIKNLRSSKNIIVNHIHNSLEEESLVFGYGDEMNEEYKKIEELNDNEFFKGIKSFKYAENGRYRDLLRFLNSEDYQVVIYGHSCGLSDRVMLNEIFEHENCKSIKIHYYNKNEFVNKTMDISRHFTNNQMMRKKIVEFNEDDIMPQSV</sequence>
<dbReference type="EMBL" id="JAEMEF010000015">
    <property type="protein sequence ID" value="MBL7560900.1"/>
    <property type="molecule type" value="Genomic_DNA"/>
</dbReference>
<evidence type="ECO:0000313" key="1">
    <source>
        <dbReference type="EMBL" id="MBL7560900.1"/>
    </source>
</evidence>
<protein>
    <recommendedName>
        <fullName evidence="3">Bacteriophage abortive infection AbiH</fullName>
    </recommendedName>
</protein>
<name>A0ABS1WP59_9FLAO</name>